<dbReference type="Proteomes" id="UP000996601">
    <property type="component" value="Unassembled WGS sequence"/>
</dbReference>
<comment type="caution">
    <text evidence="1">The sequence shown here is derived from an EMBL/GenBank/DDBJ whole genome shotgun (WGS) entry which is preliminary data.</text>
</comment>
<organism evidence="1 2">
    <name type="scientific">Shinella lacus</name>
    <dbReference type="NCBI Taxonomy" id="2654216"/>
    <lineage>
        <taxon>Bacteria</taxon>
        <taxon>Pseudomonadati</taxon>
        <taxon>Pseudomonadota</taxon>
        <taxon>Alphaproteobacteria</taxon>
        <taxon>Hyphomicrobiales</taxon>
        <taxon>Rhizobiaceae</taxon>
        <taxon>Shinella</taxon>
    </lineage>
</organism>
<gene>
    <name evidence="1" type="ORF">GB927_007690</name>
</gene>
<keyword evidence="2" id="KW-1185">Reference proteome</keyword>
<name>A0ABT1R401_9HYPH</name>
<protein>
    <submittedName>
        <fullName evidence="1">Uncharacterized protein</fullName>
    </submittedName>
</protein>
<evidence type="ECO:0000313" key="2">
    <source>
        <dbReference type="Proteomes" id="UP000996601"/>
    </source>
</evidence>
<reference evidence="1" key="1">
    <citation type="submission" date="2021-07" db="EMBL/GenBank/DDBJ databases">
        <title>Shinella sp. nov., a novel member of the genus Shinella from water.</title>
        <authorList>
            <person name="Deng Y."/>
        </authorList>
    </citation>
    <scope>NUCLEOTIDE SEQUENCE</scope>
    <source>
        <strain evidence="1">CPCC 100929</strain>
    </source>
</reference>
<dbReference type="EMBL" id="WHSB02000002">
    <property type="protein sequence ID" value="MCQ4629909.1"/>
    <property type="molecule type" value="Genomic_DNA"/>
</dbReference>
<sequence length="129" mass="14303">MIRIGNMRKGSRGAKTIFDVEIDGWTIRGCAVVQRPDGKLAVRPPLLRDGRQAVQLPAELWPAFVQDGLAAYRRISREEGWVEVCAGEQEALARDAEINVPKWHDASPRSPCAPRPKDVVHRGNSLIAL</sequence>
<dbReference type="RefSeq" id="WP_256116081.1">
    <property type="nucleotide sequence ID" value="NZ_WHSB02000002.1"/>
</dbReference>
<accession>A0ABT1R401</accession>
<evidence type="ECO:0000313" key="1">
    <source>
        <dbReference type="EMBL" id="MCQ4629909.1"/>
    </source>
</evidence>
<proteinExistence type="predicted"/>